<evidence type="ECO:0000256" key="1">
    <source>
        <dbReference type="ARBA" id="ARBA00004123"/>
    </source>
</evidence>
<evidence type="ECO:0000256" key="5">
    <source>
        <dbReference type="RuleBase" id="RU004020"/>
    </source>
</evidence>
<accession>A0ABD1C0W1</accession>
<dbReference type="Pfam" id="PF00447">
    <property type="entry name" value="HSF_DNA-bind"/>
    <property type="match status" value="1"/>
</dbReference>
<feature type="domain" description="HSF-type DNA-binding" evidence="6">
    <location>
        <begin position="48"/>
        <end position="144"/>
    </location>
</feature>
<keyword evidence="2" id="KW-0346">Stress response</keyword>
<dbReference type="PANTHER" id="PTHR10015:SF384">
    <property type="entry name" value="DNA-BINDING PROTEIN-RELATED"/>
    <property type="match status" value="1"/>
</dbReference>
<dbReference type="EMBL" id="JBANAX010000082">
    <property type="protein sequence ID" value="KAL1223106.1"/>
    <property type="molecule type" value="Genomic_DNA"/>
</dbReference>
<dbReference type="SUPFAM" id="SSF46785">
    <property type="entry name" value="Winged helix' DNA-binding domain"/>
    <property type="match status" value="1"/>
</dbReference>
<evidence type="ECO:0000313" key="8">
    <source>
        <dbReference type="Proteomes" id="UP001558713"/>
    </source>
</evidence>
<evidence type="ECO:0000313" key="7">
    <source>
        <dbReference type="EMBL" id="KAL1223106.1"/>
    </source>
</evidence>
<keyword evidence="3" id="KW-0238">DNA-binding</keyword>
<dbReference type="InterPro" id="IPR036388">
    <property type="entry name" value="WH-like_DNA-bd_sf"/>
</dbReference>
<dbReference type="Proteomes" id="UP001558713">
    <property type="component" value="Unassembled WGS sequence"/>
</dbReference>
<keyword evidence="8" id="KW-1185">Reference proteome</keyword>
<name>A0ABD1C0W1_CARAN</name>
<dbReference type="InterPro" id="IPR036390">
    <property type="entry name" value="WH_DNA-bd_sf"/>
</dbReference>
<evidence type="ECO:0000259" key="6">
    <source>
        <dbReference type="SMART" id="SM00415"/>
    </source>
</evidence>
<comment type="subcellular location">
    <subcellularLocation>
        <location evidence="1">Nucleus</location>
    </subcellularLocation>
</comment>
<dbReference type="PRINTS" id="PR00056">
    <property type="entry name" value="HSFDOMAIN"/>
</dbReference>
<dbReference type="SMART" id="SM00415">
    <property type="entry name" value="HSF"/>
    <property type="match status" value="1"/>
</dbReference>
<reference evidence="7 8" key="1">
    <citation type="submission" date="2024-04" db="EMBL/GenBank/DDBJ databases">
        <title>Genome assembly C_amara_ONT_v2.</title>
        <authorList>
            <person name="Yant L."/>
            <person name="Moore C."/>
            <person name="Slenker M."/>
        </authorList>
    </citation>
    <scope>NUCLEOTIDE SEQUENCE [LARGE SCALE GENOMIC DNA]</scope>
    <source>
        <tissue evidence="7">Leaf</tissue>
    </source>
</reference>
<comment type="caution">
    <text evidence="7">The sequence shown here is derived from an EMBL/GenBank/DDBJ whole genome shotgun (WGS) entry which is preliminary data.</text>
</comment>
<proteinExistence type="inferred from homology"/>
<evidence type="ECO:0000256" key="3">
    <source>
        <dbReference type="ARBA" id="ARBA00023125"/>
    </source>
</evidence>
<evidence type="ECO:0000256" key="2">
    <source>
        <dbReference type="ARBA" id="ARBA00023016"/>
    </source>
</evidence>
<sequence length="154" mass="17719">MLDFFLQPPSAPAIPSARCRLAGKKIETRSTNDLQLSEKLACPGFPKKFLKFYDRVYALVDDPATDSIISWGKSNKSFVIWNQEELIGRNMLLRFHCRTITEFISKLKHKGFKEIKGSSGGQLEFGNRRFVKGQPELLWLMHAIALDARMRKRM</sequence>
<gene>
    <name evidence="7" type="ORF">V5N11_022946</name>
</gene>
<dbReference type="PANTHER" id="PTHR10015">
    <property type="entry name" value="HEAT SHOCK TRANSCRIPTION FACTOR"/>
    <property type="match status" value="1"/>
</dbReference>
<protein>
    <submittedName>
        <fullName evidence="7">Heat stress transcription factor A-1</fullName>
    </submittedName>
</protein>
<dbReference type="GO" id="GO:0005634">
    <property type="term" value="C:nucleus"/>
    <property type="evidence" value="ECO:0007669"/>
    <property type="project" value="UniProtKB-SubCell"/>
</dbReference>
<evidence type="ECO:0000256" key="4">
    <source>
        <dbReference type="ARBA" id="ARBA00023242"/>
    </source>
</evidence>
<keyword evidence="4" id="KW-0539">Nucleus</keyword>
<dbReference type="InterPro" id="IPR000232">
    <property type="entry name" value="HSF_DNA-bd"/>
</dbReference>
<dbReference type="Gene3D" id="1.10.10.10">
    <property type="entry name" value="Winged helix-like DNA-binding domain superfamily/Winged helix DNA-binding domain"/>
    <property type="match status" value="1"/>
</dbReference>
<comment type="similarity">
    <text evidence="5">Belongs to the HSF family.</text>
</comment>
<dbReference type="AlphaFoldDB" id="A0ABD1C0W1"/>
<dbReference type="GO" id="GO:0003677">
    <property type="term" value="F:DNA binding"/>
    <property type="evidence" value="ECO:0007669"/>
    <property type="project" value="UniProtKB-KW"/>
</dbReference>
<organism evidence="7 8">
    <name type="scientific">Cardamine amara subsp. amara</name>
    <dbReference type="NCBI Taxonomy" id="228776"/>
    <lineage>
        <taxon>Eukaryota</taxon>
        <taxon>Viridiplantae</taxon>
        <taxon>Streptophyta</taxon>
        <taxon>Embryophyta</taxon>
        <taxon>Tracheophyta</taxon>
        <taxon>Spermatophyta</taxon>
        <taxon>Magnoliopsida</taxon>
        <taxon>eudicotyledons</taxon>
        <taxon>Gunneridae</taxon>
        <taxon>Pentapetalae</taxon>
        <taxon>rosids</taxon>
        <taxon>malvids</taxon>
        <taxon>Brassicales</taxon>
        <taxon>Brassicaceae</taxon>
        <taxon>Cardamineae</taxon>
        <taxon>Cardamine</taxon>
    </lineage>
</organism>